<proteinExistence type="predicted"/>
<accession>A0ABW1Z8Z5</accession>
<feature type="domain" description="HTH tetR-type" evidence="3">
    <location>
        <begin position="1"/>
        <end position="61"/>
    </location>
</feature>
<keyword evidence="1 2" id="KW-0238">DNA-binding</keyword>
<evidence type="ECO:0000313" key="4">
    <source>
        <dbReference type="EMBL" id="MFC6645871.1"/>
    </source>
</evidence>
<dbReference type="Proteomes" id="UP001596391">
    <property type="component" value="Unassembled WGS sequence"/>
</dbReference>
<reference evidence="5" key="1">
    <citation type="journal article" date="2019" name="Int. J. Syst. Evol. Microbiol.">
        <title>The Global Catalogue of Microorganisms (GCM) 10K type strain sequencing project: providing services to taxonomists for standard genome sequencing and annotation.</title>
        <authorList>
            <consortium name="The Broad Institute Genomics Platform"/>
            <consortium name="The Broad Institute Genome Sequencing Center for Infectious Disease"/>
            <person name="Wu L."/>
            <person name="Ma J."/>
        </authorList>
    </citation>
    <scope>NUCLEOTIDE SEQUENCE [LARGE SCALE GENOMIC DNA]</scope>
    <source>
        <strain evidence="5">CGMCC 1.16026</strain>
    </source>
</reference>
<dbReference type="InterPro" id="IPR009057">
    <property type="entry name" value="Homeodomain-like_sf"/>
</dbReference>
<comment type="caution">
    <text evidence="4">The sequence shown here is derived from an EMBL/GenBank/DDBJ whole genome shotgun (WGS) entry which is preliminary data.</text>
</comment>
<organism evidence="4 5">
    <name type="scientific">Granulicella cerasi</name>
    <dbReference type="NCBI Taxonomy" id="741063"/>
    <lineage>
        <taxon>Bacteria</taxon>
        <taxon>Pseudomonadati</taxon>
        <taxon>Acidobacteriota</taxon>
        <taxon>Terriglobia</taxon>
        <taxon>Terriglobales</taxon>
        <taxon>Acidobacteriaceae</taxon>
        <taxon>Granulicella</taxon>
    </lineage>
</organism>
<dbReference type="Gene3D" id="1.10.357.10">
    <property type="entry name" value="Tetracycline Repressor, domain 2"/>
    <property type="match status" value="1"/>
</dbReference>
<dbReference type="SUPFAM" id="SSF46689">
    <property type="entry name" value="Homeodomain-like"/>
    <property type="match status" value="1"/>
</dbReference>
<dbReference type="PRINTS" id="PR00455">
    <property type="entry name" value="HTHTETR"/>
</dbReference>
<gene>
    <name evidence="4" type="ORF">ACFQBQ_09825</name>
</gene>
<sequence length="198" mass="23153">MQTRKDLMDAARRIFARDGFEVARLQDIAAEAGKTRGALYTHFADKEDLFFALFEEYIAQDSDIYFRTIDIGASFEDRIAQIIVQFERILRDRNRMLLFIEFKMYAVRHPHATKRLADLHAGMCVRGATHKLRVFPEFLLRDMKQQRRAFAIFAATLDGLALQHYFDPLGLPKVELHRKLEEVIREQVKLVAEYNAMV</sequence>
<dbReference type="EMBL" id="JBHSWI010000001">
    <property type="protein sequence ID" value="MFC6645871.1"/>
    <property type="molecule type" value="Genomic_DNA"/>
</dbReference>
<evidence type="ECO:0000256" key="1">
    <source>
        <dbReference type="ARBA" id="ARBA00023125"/>
    </source>
</evidence>
<protein>
    <submittedName>
        <fullName evidence="4">TetR/AcrR family transcriptional regulator</fullName>
    </submittedName>
</protein>
<dbReference type="PROSITE" id="PS50977">
    <property type="entry name" value="HTH_TETR_2"/>
    <property type="match status" value="1"/>
</dbReference>
<feature type="DNA-binding region" description="H-T-H motif" evidence="2">
    <location>
        <begin position="24"/>
        <end position="43"/>
    </location>
</feature>
<evidence type="ECO:0000313" key="5">
    <source>
        <dbReference type="Proteomes" id="UP001596391"/>
    </source>
</evidence>
<dbReference type="InterPro" id="IPR001647">
    <property type="entry name" value="HTH_TetR"/>
</dbReference>
<dbReference type="InterPro" id="IPR050109">
    <property type="entry name" value="HTH-type_TetR-like_transc_reg"/>
</dbReference>
<dbReference type="PANTHER" id="PTHR30055:SF241">
    <property type="entry name" value="TRANSCRIPTIONAL REGULATORY PROTEIN"/>
    <property type="match status" value="1"/>
</dbReference>
<dbReference type="RefSeq" id="WP_390234926.1">
    <property type="nucleotide sequence ID" value="NZ_JBHSWI010000001.1"/>
</dbReference>
<evidence type="ECO:0000256" key="2">
    <source>
        <dbReference type="PROSITE-ProRule" id="PRU00335"/>
    </source>
</evidence>
<keyword evidence="5" id="KW-1185">Reference proteome</keyword>
<name>A0ABW1Z8Z5_9BACT</name>
<dbReference type="PANTHER" id="PTHR30055">
    <property type="entry name" value="HTH-TYPE TRANSCRIPTIONAL REGULATOR RUTR"/>
    <property type="match status" value="1"/>
</dbReference>
<dbReference type="Pfam" id="PF00440">
    <property type="entry name" value="TetR_N"/>
    <property type="match status" value="1"/>
</dbReference>
<evidence type="ECO:0000259" key="3">
    <source>
        <dbReference type="PROSITE" id="PS50977"/>
    </source>
</evidence>